<comment type="caution">
    <text evidence="2">The sequence shown here is derived from an EMBL/GenBank/DDBJ whole genome shotgun (WGS) entry which is preliminary data.</text>
</comment>
<sequence>MRSSGELNLSGAGGTSSRHTKLEGHDLGLPGIAGAERRILTLDDPVVALTRTQSIAGGLEFTPQTSAGPQLQLACFFETRDQREWAVIPTTHPQGPDPRRPIFRATERSLSVNLRFVTELERFFVIALVRTPGRMMPGGTLTVGLYGGARLEIPLDSNSTYGAKALLTAYLVEGRLVLRAEHDPFSGTLQQVASVYGYDAISWRDPFTPLI</sequence>
<dbReference type="AlphaFoldDB" id="A0A967B7M8"/>
<protein>
    <submittedName>
        <fullName evidence="2">Uncharacterized protein</fullName>
    </submittedName>
</protein>
<evidence type="ECO:0000256" key="1">
    <source>
        <dbReference type="SAM" id="MobiDB-lite"/>
    </source>
</evidence>
<feature type="region of interest" description="Disordered" evidence="1">
    <location>
        <begin position="1"/>
        <end position="25"/>
    </location>
</feature>
<proteinExistence type="predicted"/>
<gene>
    <name evidence="2" type="ORF">G9U51_10715</name>
</gene>
<organism evidence="2 3">
    <name type="scientific">Metallococcus carri</name>
    <dbReference type="NCBI Taxonomy" id="1656884"/>
    <lineage>
        <taxon>Bacteria</taxon>
        <taxon>Bacillati</taxon>
        <taxon>Actinomycetota</taxon>
        <taxon>Actinomycetes</taxon>
        <taxon>Micrococcales</taxon>
        <taxon>Dermacoccaceae</taxon>
        <taxon>Metallococcus</taxon>
    </lineage>
</organism>
<name>A0A967B7M8_9MICO</name>
<accession>A0A967B7M8</accession>
<keyword evidence="3" id="KW-1185">Reference proteome</keyword>
<evidence type="ECO:0000313" key="2">
    <source>
        <dbReference type="EMBL" id="NHN56246.1"/>
    </source>
</evidence>
<evidence type="ECO:0000313" key="3">
    <source>
        <dbReference type="Proteomes" id="UP000744769"/>
    </source>
</evidence>
<dbReference type="Proteomes" id="UP000744769">
    <property type="component" value="Unassembled WGS sequence"/>
</dbReference>
<reference evidence="2" key="1">
    <citation type="submission" date="2020-03" db="EMBL/GenBank/DDBJ databases">
        <title>Draft sequencing of Calidifontibacter sp. DB0510.</title>
        <authorList>
            <person name="Kim D.-U."/>
        </authorList>
    </citation>
    <scope>NUCLEOTIDE SEQUENCE</scope>
    <source>
        <strain evidence="2">DB0510</strain>
    </source>
</reference>
<dbReference type="RefSeq" id="WP_166196826.1">
    <property type="nucleotide sequence ID" value="NZ_JAAOIV010000007.1"/>
</dbReference>
<dbReference type="EMBL" id="JAAOIV010000007">
    <property type="protein sequence ID" value="NHN56246.1"/>
    <property type="molecule type" value="Genomic_DNA"/>
</dbReference>